<proteinExistence type="predicted"/>
<accession>A0ABQ4I8Z6</accession>
<evidence type="ECO:0000313" key="2">
    <source>
        <dbReference type="EMBL" id="GIJ14381.1"/>
    </source>
</evidence>
<dbReference type="Pfam" id="PF01609">
    <property type="entry name" value="DDE_Tnp_1"/>
    <property type="match status" value="1"/>
</dbReference>
<name>A0ABQ4I8Z6_9ACTN</name>
<reference evidence="2 3" key="1">
    <citation type="submission" date="2021-01" db="EMBL/GenBank/DDBJ databases">
        <title>Whole genome shotgun sequence of Verrucosispora gifhornensis NBRC 16317.</title>
        <authorList>
            <person name="Komaki H."/>
            <person name="Tamura T."/>
        </authorList>
    </citation>
    <scope>NUCLEOTIDE SEQUENCE [LARGE SCALE GENOMIC DNA]</scope>
    <source>
        <strain evidence="2 3">NBRC 16317</strain>
    </source>
</reference>
<dbReference type="Proteomes" id="UP000647860">
    <property type="component" value="Unassembled WGS sequence"/>
</dbReference>
<keyword evidence="3" id="KW-1185">Reference proteome</keyword>
<sequence>MFGRLLVWARTVLHLSVQIVKRSEPGFVVLPRRWVVERTFAWISKHRRCVRDYETRPAHHEAMIHIAMIMVMSRRLARTGN</sequence>
<comment type="caution">
    <text evidence="2">The sequence shown here is derived from an EMBL/GenBank/DDBJ whole genome shotgun (WGS) entry which is preliminary data.</text>
</comment>
<dbReference type="PANTHER" id="PTHR30007">
    <property type="entry name" value="PHP DOMAIN PROTEIN"/>
    <property type="match status" value="1"/>
</dbReference>
<feature type="domain" description="Transposase IS4-like" evidence="1">
    <location>
        <begin position="26"/>
        <end position="70"/>
    </location>
</feature>
<dbReference type="PANTHER" id="PTHR30007:SF0">
    <property type="entry name" value="TRANSPOSASE"/>
    <property type="match status" value="1"/>
</dbReference>
<protein>
    <recommendedName>
        <fullName evidence="1">Transposase IS4-like domain-containing protein</fullName>
    </recommendedName>
</protein>
<dbReference type="RefSeq" id="WP_204290315.1">
    <property type="nucleotide sequence ID" value="NZ_BAAAGZ010000016.1"/>
</dbReference>
<organism evidence="2 3">
    <name type="scientific">Micromonospora gifhornensis</name>
    <dbReference type="NCBI Taxonomy" id="84594"/>
    <lineage>
        <taxon>Bacteria</taxon>
        <taxon>Bacillati</taxon>
        <taxon>Actinomycetota</taxon>
        <taxon>Actinomycetes</taxon>
        <taxon>Micromonosporales</taxon>
        <taxon>Micromonosporaceae</taxon>
        <taxon>Micromonospora</taxon>
    </lineage>
</organism>
<gene>
    <name evidence="2" type="ORF">Vgi01_10650</name>
</gene>
<evidence type="ECO:0000313" key="3">
    <source>
        <dbReference type="Proteomes" id="UP000647860"/>
    </source>
</evidence>
<evidence type="ECO:0000259" key="1">
    <source>
        <dbReference type="Pfam" id="PF01609"/>
    </source>
</evidence>
<dbReference type="InterPro" id="IPR002559">
    <property type="entry name" value="Transposase_11"/>
</dbReference>
<dbReference type="EMBL" id="BOPA01000010">
    <property type="protein sequence ID" value="GIJ14381.1"/>
    <property type="molecule type" value="Genomic_DNA"/>
</dbReference>